<proteinExistence type="predicted"/>
<gene>
    <name evidence="1" type="ORF">Acor_13690</name>
</gene>
<organism evidence="1 2">
    <name type="scientific">Acrocarpospora corrugata</name>
    <dbReference type="NCBI Taxonomy" id="35763"/>
    <lineage>
        <taxon>Bacteria</taxon>
        <taxon>Bacillati</taxon>
        <taxon>Actinomycetota</taxon>
        <taxon>Actinomycetes</taxon>
        <taxon>Streptosporangiales</taxon>
        <taxon>Streptosporangiaceae</taxon>
        <taxon>Acrocarpospora</taxon>
    </lineage>
</organism>
<evidence type="ECO:0008006" key="3">
    <source>
        <dbReference type="Google" id="ProtNLM"/>
    </source>
</evidence>
<reference evidence="1 2" key="1">
    <citation type="submission" date="2019-10" db="EMBL/GenBank/DDBJ databases">
        <title>Whole genome shotgun sequence of Acrocarpospora corrugata NBRC 13972.</title>
        <authorList>
            <person name="Ichikawa N."/>
            <person name="Kimura A."/>
            <person name="Kitahashi Y."/>
            <person name="Komaki H."/>
            <person name="Oguchi A."/>
        </authorList>
    </citation>
    <scope>NUCLEOTIDE SEQUENCE [LARGE SCALE GENOMIC DNA]</scope>
    <source>
        <strain evidence="1 2">NBRC 13972</strain>
    </source>
</reference>
<comment type="caution">
    <text evidence="1">The sequence shown here is derived from an EMBL/GenBank/DDBJ whole genome shotgun (WGS) entry which is preliminary data.</text>
</comment>
<dbReference type="RefSeq" id="WP_218034159.1">
    <property type="nucleotide sequence ID" value="NZ_BAAABN010000093.1"/>
</dbReference>
<name>A0A5M3VRJ8_9ACTN</name>
<sequence>MPISPHSLIKGARPTDPLDLLLVNAPLRDYALRPRVNDYTLPVLGMAYIATHAATQGHNVAVLDAEAHGLPVAVTINAINQLAPRWVGLNLLAPTYDISAGIAAALDPGTRLMAGVAPYLAGKSVGLHGW</sequence>
<protein>
    <recommendedName>
        <fullName evidence="3">B12-binding domain-containing protein</fullName>
    </recommendedName>
</protein>
<dbReference type="AlphaFoldDB" id="A0A5M3VRJ8"/>
<keyword evidence="2" id="KW-1185">Reference proteome</keyword>
<dbReference type="Proteomes" id="UP000334990">
    <property type="component" value="Unassembled WGS sequence"/>
</dbReference>
<evidence type="ECO:0000313" key="1">
    <source>
        <dbReference type="EMBL" id="GER99305.1"/>
    </source>
</evidence>
<accession>A0A5M3VRJ8</accession>
<dbReference type="EMBL" id="BLAD01000039">
    <property type="protein sequence ID" value="GER99305.1"/>
    <property type="molecule type" value="Genomic_DNA"/>
</dbReference>
<evidence type="ECO:0000313" key="2">
    <source>
        <dbReference type="Proteomes" id="UP000334990"/>
    </source>
</evidence>